<evidence type="ECO:0000313" key="8">
    <source>
        <dbReference type="Proteomes" id="UP001143548"/>
    </source>
</evidence>
<feature type="domain" description="Protein kinase" evidence="6">
    <location>
        <begin position="1"/>
        <end position="291"/>
    </location>
</feature>
<dbReference type="Proteomes" id="UP001143548">
    <property type="component" value="Unassembled WGS sequence"/>
</dbReference>
<keyword evidence="1" id="KW-0723">Serine/threonine-protein kinase</keyword>
<evidence type="ECO:0000256" key="3">
    <source>
        <dbReference type="ARBA" id="ARBA00022741"/>
    </source>
</evidence>
<keyword evidence="2" id="KW-0808">Transferase</keyword>
<dbReference type="SUPFAM" id="SSF56112">
    <property type="entry name" value="Protein kinase-like (PK-like)"/>
    <property type="match status" value="1"/>
</dbReference>
<evidence type="ECO:0000256" key="2">
    <source>
        <dbReference type="ARBA" id="ARBA00022679"/>
    </source>
</evidence>
<dbReference type="PANTHER" id="PTHR45646">
    <property type="entry name" value="SERINE/THREONINE-PROTEIN KINASE DOA-RELATED"/>
    <property type="match status" value="1"/>
</dbReference>
<protein>
    <recommendedName>
        <fullName evidence="6">Protein kinase domain-containing protein</fullName>
    </recommendedName>
</protein>
<proteinExistence type="predicted"/>
<evidence type="ECO:0000259" key="6">
    <source>
        <dbReference type="PROSITE" id="PS50011"/>
    </source>
</evidence>
<evidence type="ECO:0000256" key="4">
    <source>
        <dbReference type="ARBA" id="ARBA00022777"/>
    </source>
</evidence>
<dbReference type="GO" id="GO:0005634">
    <property type="term" value="C:nucleus"/>
    <property type="evidence" value="ECO:0007669"/>
    <property type="project" value="TreeGrafter"/>
</dbReference>
<dbReference type="InterPro" id="IPR011009">
    <property type="entry name" value="Kinase-like_dom_sf"/>
</dbReference>
<dbReference type="InterPro" id="IPR051175">
    <property type="entry name" value="CLK_kinases"/>
</dbReference>
<dbReference type="SMART" id="SM00220">
    <property type="entry name" value="S_TKc"/>
    <property type="match status" value="1"/>
</dbReference>
<name>A0A9W5YSB8_9EURO</name>
<evidence type="ECO:0000256" key="1">
    <source>
        <dbReference type="ARBA" id="ARBA00022527"/>
    </source>
</evidence>
<organism evidence="7 8">
    <name type="scientific">Aspergillus brasiliensis</name>
    <dbReference type="NCBI Taxonomy" id="319629"/>
    <lineage>
        <taxon>Eukaryota</taxon>
        <taxon>Fungi</taxon>
        <taxon>Dikarya</taxon>
        <taxon>Ascomycota</taxon>
        <taxon>Pezizomycotina</taxon>
        <taxon>Eurotiomycetes</taxon>
        <taxon>Eurotiomycetidae</taxon>
        <taxon>Eurotiales</taxon>
        <taxon>Aspergillaceae</taxon>
        <taxon>Aspergillus</taxon>
        <taxon>Aspergillus subgen. Circumdati</taxon>
    </lineage>
</organism>
<dbReference type="AlphaFoldDB" id="A0A9W5YSB8"/>
<dbReference type="PANTHER" id="PTHR45646:SF11">
    <property type="entry name" value="SERINE_THREONINE-PROTEIN KINASE DOA"/>
    <property type="match status" value="1"/>
</dbReference>
<keyword evidence="3" id="KW-0547">Nucleotide-binding</keyword>
<dbReference type="GO" id="GO:0043484">
    <property type="term" value="P:regulation of RNA splicing"/>
    <property type="evidence" value="ECO:0007669"/>
    <property type="project" value="TreeGrafter"/>
</dbReference>
<evidence type="ECO:0000313" key="7">
    <source>
        <dbReference type="EMBL" id="GKZ23005.1"/>
    </source>
</evidence>
<dbReference type="GO" id="GO:0005524">
    <property type="term" value="F:ATP binding"/>
    <property type="evidence" value="ECO:0007669"/>
    <property type="project" value="UniProtKB-KW"/>
</dbReference>
<gene>
    <name evidence="7" type="ORF">AbraCBS73388_009342</name>
</gene>
<dbReference type="Gene3D" id="1.10.510.10">
    <property type="entry name" value="Transferase(Phosphotransferase) domain 1"/>
    <property type="match status" value="1"/>
</dbReference>
<keyword evidence="4" id="KW-0418">Kinase</keyword>
<sequence length="294" mass="33684">MLGPSVSDLVEERFADGRLPGSIAKGIAKQALLGLNLLHRRKIAHGGQFYDLTLPLQLKVLTGSVCKDFHIRNLAFTMPEFVSNIPEYEFINLLEKPDIGHVRSNDGRSLGPGIPEYIVRPASLHSRSRPLSNNIKIVDFGESFSQDDVPETLHTPLVVRAPEVIFKDRLDYRVDLWSLGCMLFELFVGQPPFDSFLITPKILVEQMQEITGEALPERWVPFWESMRGEDVNEDRGPGLQEWLEEMYFDGERREDLTRDDIARLGRIIRKLLRFEPAARASVEEILNDPWFRDE</sequence>
<accession>A0A9W5YSB8</accession>
<dbReference type="GO" id="GO:0004674">
    <property type="term" value="F:protein serine/threonine kinase activity"/>
    <property type="evidence" value="ECO:0007669"/>
    <property type="project" value="UniProtKB-KW"/>
</dbReference>
<reference evidence="7" key="1">
    <citation type="submission" date="2022-07" db="EMBL/GenBank/DDBJ databases">
        <title>Taxonomy of Aspergillus series Nigri: significant species reduction supported by multi-species coalescent approaches.</title>
        <authorList>
            <person name="Bian C."/>
            <person name="Kusuya Y."/>
            <person name="Sklenar F."/>
            <person name="D'hooge E."/>
            <person name="Yaguchi T."/>
            <person name="Takahashi H."/>
            <person name="Hubka V."/>
        </authorList>
    </citation>
    <scope>NUCLEOTIDE SEQUENCE</scope>
    <source>
        <strain evidence="7">CBS 733.88</strain>
    </source>
</reference>
<dbReference type="PROSITE" id="PS50011">
    <property type="entry name" value="PROTEIN_KINASE_DOM"/>
    <property type="match status" value="1"/>
</dbReference>
<dbReference type="EMBL" id="BROQ01000060">
    <property type="protein sequence ID" value="GKZ23005.1"/>
    <property type="molecule type" value="Genomic_DNA"/>
</dbReference>
<keyword evidence="5" id="KW-0067">ATP-binding</keyword>
<evidence type="ECO:0000256" key="5">
    <source>
        <dbReference type="ARBA" id="ARBA00022840"/>
    </source>
</evidence>
<dbReference type="InterPro" id="IPR000719">
    <property type="entry name" value="Prot_kinase_dom"/>
</dbReference>
<dbReference type="Pfam" id="PF00069">
    <property type="entry name" value="Pkinase"/>
    <property type="match status" value="1"/>
</dbReference>
<comment type="caution">
    <text evidence="7">The sequence shown here is derived from an EMBL/GenBank/DDBJ whole genome shotgun (WGS) entry which is preliminary data.</text>
</comment>